<dbReference type="GO" id="GO:0009401">
    <property type="term" value="P:phosphoenolpyruvate-dependent sugar phosphotransferase system"/>
    <property type="evidence" value="ECO:0007669"/>
    <property type="project" value="InterPro"/>
</dbReference>
<dbReference type="eggNOG" id="COG3414">
    <property type="taxonomic scope" value="Bacteria"/>
</dbReference>
<dbReference type="Proteomes" id="UP000004067">
    <property type="component" value="Unassembled WGS sequence"/>
</dbReference>
<dbReference type="AlphaFoldDB" id="F5RM45"/>
<dbReference type="EC" id="2.7.1.69" evidence="3"/>
<dbReference type="Gene3D" id="3.40.50.2300">
    <property type="match status" value="1"/>
</dbReference>
<dbReference type="EMBL" id="AFHQ01000033">
    <property type="protein sequence ID" value="EGK59736.1"/>
    <property type="molecule type" value="Genomic_DNA"/>
</dbReference>
<organism evidence="3 4">
    <name type="scientific">Centipeda periodontii DSM 2778</name>
    <dbReference type="NCBI Taxonomy" id="888060"/>
    <lineage>
        <taxon>Bacteria</taxon>
        <taxon>Bacillati</taxon>
        <taxon>Bacillota</taxon>
        <taxon>Negativicutes</taxon>
        <taxon>Selenomonadales</taxon>
        <taxon>Selenomonadaceae</taxon>
        <taxon>Centipeda</taxon>
    </lineage>
</organism>
<proteinExistence type="predicted"/>
<dbReference type="SUPFAM" id="SSF52794">
    <property type="entry name" value="PTS system IIB component-like"/>
    <property type="match status" value="1"/>
</dbReference>
<dbReference type="GO" id="GO:0008982">
    <property type="term" value="F:protein-N(PI)-phosphohistidine-sugar phosphotransferase activity"/>
    <property type="evidence" value="ECO:0007669"/>
    <property type="project" value="InterPro"/>
</dbReference>
<dbReference type="RefSeq" id="WP_006306300.1">
    <property type="nucleotide sequence ID" value="NZ_GL892076.1"/>
</dbReference>
<evidence type="ECO:0000256" key="1">
    <source>
        <dbReference type="ARBA" id="ARBA00022679"/>
    </source>
</evidence>
<evidence type="ECO:0000313" key="4">
    <source>
        <dbReference type="Proteomes" id="UP000004067"/>
    </source>
</evidence>
<dbReference type="CDD" id="cd05566">
    <property type="entry name" value="PTS_IIB_galactitol"/>
    <property type="match status" value="1"/>
</dbReference>
<keyword evidence="1 3" id="KW-0808">Transferase</keyword>
<protein>
    <submittedName>
        <fullName evidence="3">PTS family galactitol porter, IIB component</fullName>
        <ecNumber evidence="3">2.7.1.69</ecNumber>
    </submittedName>
</protein>
<evidence type="ECO:0000259" key="2">
    <source>
        <dbReference type="PROSITE" id="PS51099"/>
    </source>
</evidence>
<dbReference type="HOGENOM" id="CLU_159248_3_1_9"/>
<comment type="caution">
    <text evidence="3">The sequence shown here is derived from an EMBL/GenBank/DDBJ whole genome shotgun (WGS) entry which is preliminary data.</text>
</comment>
<dbReference type="PROSITE" id="PS51099">
    <property type="entry name" value="PTS_EIIB_TYPE_2"/>
    <property type="match status" value="1"/>
</dbReference>
<gene>
    <name evidence="3" type="primary">gatB2</name>
    <name evidence="3" type="ORF">HMPREF9081_1331</name>
</gene>
<name>F5RM45_9FIRM</name>
<keyword evidence="4" id="KW-1185">Reference proteome</keyword>
<feature type="domain" description="PTS EIIB type-2" evidence="2">
    <location>
        <begin position="3"/>
        <end position="93"/>
    </location>
</feature>
<dbReference type="InterPro" id="IPR036095">
    <property type="entry name" value="PTS_EIIB-like_sf"/>
</dbReference>
<sequence length="93" mass="10054">MAKHVLFVCATGIATSTEVAEKVIAYCKEQGIEMTHQQINVASVPGHDGSADLIVSTTNIPYETTIPVVKGLPLITGIGEEKVYEKIREILKD</sequence>
<accession>F5RM45</accession>
<dbReference type="InterPro" id="IPR013011">
    <property type="entry name" value="PTS_EIIB_2"/>
</dbReference>
<dbReference type="OrthoDB" id="6505030at2"/>
<dbReference type="STRING" id="888060.HMPREF9081_1331"/>
<evidence type="ECO:0000313" key="3">
    <source>
        <dbReference type="EMBL" id="EGK59736.1"/>
    </source>
</evidence>
<dbReference type="InterPro" id="IPR003501">
    <property type="entry name" value="PTS_EIIB_2/3"/>
</dbReference>
<dbReference type="Pfam" id="PF02302">
    <property type="entry name" value="PTS_IIB"/>
    <property type="match status" value="1"/>
</dbReference>
<reference evidence="3 4" key="1">
    <citation type="submission" date="2011-04" db="EMBL/GenBank/DDBJ databases">
        <authorList>
            <person name="Muzny D."/>
            <person name="Qin X."/>
            <person name="Deng J."/>
            <person name="Jiang H."/>
            <person name="Liu Y."/>
            <person name="Qu J."/>
            <person name="Song X.-Z."/>
            <person name="Zhang L."/>
            <person name="Thornton R."/>
            <person name="Coyle M."/>
            <person name="Francisco L."/>
            <person name="Jackson L."/>
            <person name="Javaid M."/>
            <person name="Korchina V."/>
            <person name="Kovar C."/>
            <person name="Mata R."/>
            <person name="Mathew T."/>
            <person name="Ngo R."/>
            <person name="Nguyen L."/>
            <person name="Nguyen N."/>
            <person name="Okwuonu G."/>
            <person name="Ongeri F."/>
            <person name="Pham C."/>
            <person name="Simmons D."/>
            <person name="Wilczek-Boney K."/>
            <person name="Hale W."/>
            <person name="Jakkamsetti A."/>
            <person name="Pham P."/>
            <person name="Ruth R."/>
            <person name="San Lucas F."/>
            <person name="Warren J."/>
            <person name="Zhang J."/>
            <person name="Zhao Z."/>
            <person name="Zhou C."/>
            <person name="Zhu D."/>
            <person name="Lee S."/>
            <person name="Bess C."/>
            <person name="Blankenburg K."/>
            <person name="Forbes L."/>
            <person name="Fu Q."/>
            <person name="Gubbala S."/>
            <person name="Hirani K."/>
            <person name="Jayaseelan J.C."/>
            <person name="Lara F."/>
            <person name="Munidasa M."/>
            <person name="Palculict T."/>
            <person name="Patil S."/>
            <person name="Pu L.-L."/>
            <person name="Saada N."/>
            <person name="Tang L."/>
            <person name="Weissenberger G."/>
            <person name="Zhu Y."/>
            <person name="Hemphill L."/>
            <person name="Shang Y."/>
            <person name="Youmans B."/>
            <person name="Ayvaz T."/>
            <person name="Ross M."/>
            <person name="Santibanez J."/>
            <person name="Aqrawi P."/>
            <person name="Gross S."/>
            <person name="Joshi V."/>
            <person name="Fowler G."/>
            <person name="Nazareth L."/>
            <person name="Reid J."/>
            <person name="Worley K."/>
            <person name="Petrosino J."/>
            <person name="Highlander S."/>
            <person name="Gibbs R."/>
        </authorList>
    </citation>
    <scope>NUCLEOTIDE SEQUENCE [LARGE SCALE GENOMIC DNA]</scope>
    <source>
        <strain evidence="3 4">DSM 2778</strain>
    </source>
</reference>